<comment type="catalytic activity">
    <reaction evidence="3">
        <text>a 5'-end (N(2),N(7)-dimethyl 5'-triphosphoguanosine)-ribonucleoside in snoRNA + S-adenosyl-L-methionine = a 5'-end (N(2),N(2),N(7)-trimethyl 5'-triphosphoguanosine)-ribonucleoside in snoRNA + S-adenosyl-L-homocysteine + H(+)</text>
        <dbReference type="Rhea" id="RHEA:78507"/>
        <dbReference type="Rhea" id="RHEA-COMP:19088"/>
        <dbReference type="Rhea" id="RHEA-COMP:19090"/>
        <dbReference type="ChEBI" id="CHEBI:15378"/>
        <dbReference type="ChEBI" id="CHEBI:57856"/>
        <dbReference type="ChEBI" id="CHEBI:59789"/>
        <dbReference type="ChEBI" id="CHEBI:167623"/>
        <dbReference type="ChEBI" id="CHEBI:172880"/>
    </reaction>
    <physiologicalReaction direction="left-to-right" evidence="3">
        <dbReference type="Rhea" id="RHEA:78508"/>
    </physiologicalReaction>
</comment>
<dbReference type="GO" id="GO:0005634">
    <property type="term" value="C:nucleus"/>
    <property type="evidence" value="ECO:0007669"/>
    <property type="project" value="TreeGrafter"/>
</dbReference>
<comment type="catalytic activity">
    <reaction evidence="4">
        <text>a 5'-end (N(7)-methyl 5'-triphosphoguanosine)-ribonucleoside in snoRNA + S-adenosyl-L-methionine = a 5'-end (N(2),N(7)-dimethyl 5'-triphosphoguanosine)-ribonucleoside in snoRNA + S-adenosyl-L-homocysteine + H(+)</text>
        <dbReference type="Rhea" id="RHEA:78475"/>
        <dbReference type="Rhea" id="RHEA-COMP:19086"/>
        <dbReference type="Rhea" id="RHEA-COMP:19088"/>
        <dbReference type="ChEBI" id="CHEBI:15378"/>
        <dbReference type="ChEBI" id="CHEBI:57856"/>
        <dbReference type="ChEBI" id="CHEBI:59789"/>
        <dbReference type="ChEBI" id="CHEBI:156461"/>
        <dbReference type="ChEBI" id="CHEBI:172880"/>
    </reaction>
    <physiologicalReaction direction="left-to-right" evidence="4">
        <dbReference type="Rhea" id="RHEA:78476"/>
    </physiologicalReaction>
</comment>
<evidence type="ECO:0000313" key="10">
    <source>
        <dbReference type="Proteomes" id="UP000038010"/>
    </source>
</evidence>
<gene>
    <name evidence="9" type="ORF">AB675_5268</name>
</gene>
<evidence type="ECO:0000256" key="2">
    <source>
        <dbReference type="ARBA" id="ARBA00025783"/>
    </source>
</evidence>
<feature type="compositionally biased region" description="Basic and acidic residues" evidence="8">
    <location>
        <begin position="12"/>
        <end position="26"/>
    </location>
</feature>
<dbReference type="AlphaFoldDB" id="A0A0N1H8D4"/>
<evidence type="ECO:0000256" key="1">
    <source>
        <dbReference type="ARBA" id="ARBA00018517"/>
    </source>
</evidence>
<dbReference type="PANTHER" id="PTHR14741">
    <property type="entry name" value="S-ADENOSYLMETHIONINE-DEPENDENT METHYLTRANSFERASE RELATED"/>
    <property type="match status" value="1"/>
</dbReference>
<proteinExistence type="inferred from homology"/>
<dbReference type="OrthoDB" id="194443at2759"/>
<evidence type="ECO:0000256" key="5">
    <source>
        <dbReference type="ARBA" id="ARBA00048763"/>
    </source>
</evidence>
<name>A0A0N1H8D4_9EURO</name>
<protein>
    <recommendedName>
        <fullName evidence="1">Trimethylguanosine synthase</fullName>
    </recommendedName>
    <alternativeName>
        <fullName evidence="7">Cap-specific guanine-N(2) methyltransferase</fullName>
    </alternativeName>
</protein>
<dbReference type="SUPFAM" id="SSF53335">
    <property type="entry name" value="S-adenosyl-L-methionine-dependent methyltransferases"/>
    <property type="match status" value="1"/>
</dbReference>
<evidence type="ECO:0000256" key="8">
    <source>
        <dbReference type="SAM" id="MobiDB-lite"/>
    </source>
</evidence>
<comment type="similarity">
    <text evidence="2">Belongs to the methyltransferase superfamily. Trimethylguanosine synthase family.</text>
</comment>
<accession>A0A0N1H8D4</accession>
<feature type="region of interest" description="Disordered" evidence="8">
    <location>
        <begin position="1"/>
        <end position="26"/>
    </location>
</feature>
<dbReference type="STRING" id="1664694.A0A0N1H8D4"/>
<comment type="catalytic activity">
    <reaction evidence="5">
        <text>a 5'-end (N(2),N(7)-dimethyl 5'-triphosphoguanosine)-ribonucleoside in snRNA + S-adenosyl-L-methionine = a 5'-end (N(2),N(2),N(7)-trimethyl 5'-triphosphoguanosine)-ribonucleoside in snRNA + S-adenosyl-L-homocysteine + H(+)</text>
        <dbReference type="Rhea" id="RHEA:78479"/>
        <dbReference type="Rhea" id="RHEA-COMP:19087"/>
        <dbReference type="Rhea" id="RHEA-COMP:19089"/>
        <dbReference type="ChEBI" id="CHEBI:15378"/>
        <dbReference type="ChEBI" id="CHEBI:57856"/>
        <dbReference type="ChEBI" id="CHEBI:59789"/>
        <dbReference type="ChEBI" id="CHEBI:167623"/>
        <dbReference type="ChEBI" id="CHEBI:172880"/>
    </reaction>
    <physiologicalReaction direction="left-to-right" evidence="5">
        <dbReference type="Rhea" id="RHEA:78480"/>
    </physiologicalReaction>
</comment>
<evidence type="ECO:0000256" key="7">
    <source>
        <dbReference type="ARBA" id="ARBA00049790"/>
    </source>
</evidence>
<dbReference type="EMBL" id="LFJN01000015">
    <property type="protein sequence ID" value="KPI39334.1"/>
    <property type="molecule type" value="Genomic_DNA"/>
</dbReference>
<dbReference type="CDD" id="cd02440">
    <property type="entry name" value="AdoMet_MTases"/>
    <property type="match status" value="1"/>
</dbReference>
<evidence type="ECO:0000256" key="6">
    <source>
        <dbReference type="ARBA" id="ARBA00049075"/>
    </source>
</evidence>
<reference evidence="9 10" key="1">
    <citation type="submission" date="2015-06" db="EMBL/GenBank/DDBJ databases">
        <title>Draft genome of the ant-associated black yeast Phialophora attae CBS 131958.</title>
        <authorList>
            <person name="Moreno L.F."/>
            <person name="Stielow B.J."/>
            <person name="de Hoog S."/>
            <person name="Vicente V.A."/>
            <person name="Weiss V.A."/>
            <person name="de Vries M."/>
            <person name="Cruz L.M."/>
            <person name="Souza E.M."/>
        </authorList>
    </citation>
    <scope>NUCLEOTIDE SEQUENCE [LARGE SCALE GENOMIC DNA]</scope>
    <source>
        <strain evidence="9 10">CBS 131958</strain>
    </source>
</reference>
<evidence type="ECO:0000256" key="4">
    <source>
        <dbReference type="ARBA" id="ARBA00048740"/>
    </source>
</evidence>
<keyword evidence="10" id="KW-1185">Reference proteome</keyword>
<dbReference type="Pfam" id="PF09445">
    <property type="entry name" value="Methyltransf_15"/>
    <property type="match status" value="1"/>
</dbReference>
<evidence type="ECO:0000256" key="3">
    <source>
        <dbReference type="ARBA" id="ARBA00047418"/>
    </source>
</evidence>
<dbReference type="GeneID" id="28737347"/>
<dbReference type="InterPro" id="IPR029063">
    <property type="entry name" value="SAM-dependent_MTases_sf"/>
</dbReference>
<organism evidence="9 10">
    <name type="scientific">Cyphellophora attinorum</name>
    <dbReference type="NCBI Taxonomy" id="1664694"/>
    <lineage>
        <taxon>Eukaryota</taxon>
        <taxon>Fungi</taxon>
        <taxon>Dikarya</taxon>
        <taxon>Ascomycota</taxon>
        <taxon>Pezizomycotina</taxon>
        <taxon>Eurotiomycetes</taxon>
        <taxon>Chaetothyriomycetidae</taxon>
        <taxon>Chaetothyriales</taxon>
        <taxon>Cyphellophoraceae</taxon>
        <taxon>Cyphellophora</taxon>
    </lineage>
</organism>
<dbReference type="RefSeq" id="XP_017999297.1">
    <property type="nucleotide sequence ID" value="XM_018145467.1"/>
</dbReference>
<feature type="compositionally biased region" description="Basic residues" evidence="8">
    <location>
        <begin position="1"/>
        <end position="11"/>
    </location>
</feature>
<evidence type="ECO:0000313" key="9">
    <source>
        <dbReference type="EMBL" id="KPI39334.1"/>
    </source>
</evidence>
<dbReference type="Gene3D" id="3.40.50.150">
    <property type="entry name" value="Vaccinia Virus protein VP39"/>
    <property type="match status" value="1"/>
</dbReference>
<comment type="catalytic activity">
    <reaction evidence="6">
        <text>a 5'-end (N(7)-methyl 5'-triphosphoguanosine)-ribonucleoside in snRNA + S-adenosyl-L-methionine = a 5'-end (N(2),N(7)-dimethyl 5'-triphosphoguanosine)-ribonucleoside in snRNA + S-adenosyl-L-homocysteine + H(+)</text>
        <dbReference type="Rhea" id="RHEA:78471"/>
        <dbReference type="Rhea" id="RHEA-COMP:19085"/>
        <dbReference type="Rhea" id="RHEA-COMP:19087"/>
        <dbReference type="ChEBI" id="CHEBI:15378"/>
        <dbReference type="ChEBI" id="CHEBI:57856"/>
        <dbReference type="ChEBI" id="CHEBI:59789"/>
        <dbReference type="ChEBI" id="CHEBI:156461"/>
        <dbReference type="ChEBI" id="CHEBI:172880"/>
    </reaction>
    <physiologicalReaction direction="left-to-right" evidence="6">
        <dbReference type="Rhea" id="RHEA:78472"/>
    </physiologicalReaction>
</comment>
<dbReference type="InterPro" id="IPR019012">
    <property type="entry name" value="RNA_cap_Gua-N2-MeTrfase"/>
</dbReference>
<dbReference type="FunFam" id="3.40.50.150:FF:000270">
    <property type="entry name" value="RNA methylase family protein"/>
    <property type="match status" value="1"/>
</dbReference>
<dbReference type="VEuPathDB" id="FungiDB:AB675_5268"/>
<dbReference type="PANTHER" id="PTHR14741:SF32">
    <property type="entry name" value="TRIMETHYLGUANOSINE SYNTHASE"/>
    <property type="match status" value="1"/>
</dbReference>
<dbReference type="GO" id="GO:0071164">
    <property type="term" value="F:RNA cap trimethylguanosine synthase activity"/>
    <property type="evidence" value="ECO:0007669"/>
    <property type="project" value="TreeGrafter"/>
</dbReference>
<comment type="caution">
    <text evidence="9">The sequence shown here is derived from an EMBL/GenBank/DDBJ whole genome shotgun (WGS) entry which is preliminary data.</text>
</comment>
<sequence>MSRDKKRKRHRKSEEGTSEHVAKKQATEPLPEGVHFYQHLSEVPWDIQKYWKQGYEIFSRYDEGIWMTDNSWFEVTHEAIASKIANHLGQGAPKERVVVLDPFCGVGGNVIALAQSDRFKRVYAIEKDPVALTCAKHNAEIYGVADRITWFEGDCFEQLGKDDNSALVNLIRKHGVVIASPPWGGPSYKSADVFDLETMEPYKLSELHKTFTGICDYVALYLPRTSDLNQVSRLVGRGNSQVIHYCTRGMSRALCVYFGDWGKIEERIDI</sequence>
<dbReference type="Proteomes" id="UP000038010">
    <property type="component" value="Unassembled WGS sequence"/>
</dbReference>